<evidence type="ECO:0000256" key="3">
    <source>
        <dbReference type="ARBA" id="ARBA00022989"/>
    </source>
</evidence>
<dbReference type="GO" id="GO:0016020">
    <property type="term" value="C:membrane"/>
    <property type="evidence" value="ECO:0007669"/>
    <property type="project" value="UniProtKB-SubCell"/>
</dbReference>
<dbReference type="EMBL" id="JBICCN010000053">
    <property type="protein sequence ID" value="KAL3097897.1"/>
    <property type="molecule type" value="Genomic_DNA"/>
</dbReference>
<feature type="transmembrane region" description="Helical" evidence="6">
    <location>
        <begin position="417"/>
        <end position="433"/>
    </location>
</feature>
<comment type="subcellular location">
    <subcellularLocation>
        <location evidence="1">Membrane</location>
        <topology evidence="1">Multi-pass membrane protein</topology>
    </subcellularLocation>
</comment>
<feature type="transmembrane region" description="Helical" evidence="6">
    <location>
        <begin position="385"/>
        <end position="405"/>
    </location>
</feature>
<gene>
    <name evidence="7" type="ORF">niasHS_000632</name>
</gene>
<feature type="transmembrane region" description="Helical" evidence="6">
    <location>
        <begin position="521"/>
        <end position="540"/>
    </location>
</feature>
<dbReference type="Proteomes" id="UP001620645">
    <property type="component" value="Unassembled WGS sequence"/>
</dbReference>
<dbReference type="InterPro" id="IPR011701">
    <property type="entry name" value="MFS"/>
</dbReference>
<feature type="transmembrane region" description="Helical" evidence="6">
    <location>
        <begin position="347"/>
        <end position="365"/>
    </location>
</feature>
<feature type="transmembrane region" description="Helical" evidence="6">
    <location>
        <begin position="445"/>
        <end position="469"/>
    </location>
</feature>
<dbReference type="InterPro" id="IPR049680">
    <property type="entry name" value="FLVCR1-2_SLC49-like"/>
</dbReference>
<feature type="transmembrane region" description="Helical" evidence="6">
    <location>
        <begin position="268"/>
        <end position="287"/>
    </location>
</feature>
<dbReference type="Gene3D" id="1.20.1250.20">
    <property type="entry name" value="MFS general substrate transporter like domains"/>
    <property type="match status" value="1"/>
</dbReference>
<evidence type="ECO:0000313" key="7">
    <source>
        <dbReference type="EMBL" id="KAL3097897.1"/>
    </source>
</evidence>
<dbReference type="AlphaFoldDB" id="A0ABD2K4T6"/>
<evidence type="ECO:0000256" key="1">
    <source>
        <dbReference type="ARBA" id="ARBA00004141"/>
    </source>
</evidence>
<feature type="compositionally biased region" description="Polar residues" evidence="5">
    <location>
        <begin position="89"/>
        <end position="101"/>
    </location>
</feature>
<dbReference type="PANTHER" id="PTHR10924:SF8">
    <property type="entry name" value="MFS DOMAIN-CONTAINING PROTEIN-RELATED"/>
    <property type="match status" value="1"/>
</dbReference>
<comment type="caution">
    <text evidence="7">The sequence shown here is derived from an EMBL/GenBank/DDBJ whole genome shotgun (WGS) entry which is preliminary data.</text>
</comment>
<accession>A0ABD2K4T6</accession>
<evidence type="ECO:0000256" key="6">
    <source>
        <dbReference type="SAM" id="Phobius"/>
    </source>
</evidence>
<keyword evidence="8" id="KW-1185">Reference proteome</keyword>
<keyword evidence="3 6" id="KW-1133">Transmembrane helix</keyword>
<proteinExistence type="predicted"/>
<feature type="region of interest" description="Disordered" evidence="5">
    <location>
        <begin position="82"/>
        <end position="106"/>
    </location>
</feature>
<dbReference type="SUPFAM" id="SSF103473">
    <property type="entry name" value="MFS general substrate transporter"/>
    <property type="match status" value="1"/>
</dbReference>
<organism evidence="7 8">
    <name type="scientific">Heterodera schachtii</name>
    <name type="common">Sugarbeet cyst nematode worm</name>
    <name type="synonym">Tylenchus schachtii</name>
    <dbReference type="NCBI Taxonomy" id="97005"/>
    <lineage>
        <taxon>Eukaryota</taxon>
        <taxon>Metazoa</taxon>
        <taxon>Ecdysozoa</taxon>
        <taxon>Nematoda</taxon>
        <taxon>Chromadorea</taxon>
        <taxon>Rhabditida</taxon>
        <taxon>Tylenchina</taxon>
        <taxon>Tylenchomorpha</taxon>
        <taxon>Tylenchoidea</taxon>
        <taxon>Heteroderidae</taxon>
        <taxon>Heteroderinae</taxon>
        <taxon>Heterodera</taxon>
    </lineage>
</organism>
<keyword evidence="4 6" id="KW-0472">Membrane</keyword>
<dbReference type="InterPro" id="IPR036259">
    <property type="entry name" value="MFS_trans_sf"/>
</dbReference>
<evidence type="ECO:0000256" key="5">
    <source>
        <dbReference type="SAM" id="MobiDB-lite"/>
    </source>
</evidence>
<feature type="transmembrane region" description="Helical" evidence="6">
    <location>
        <begin position="293"/>
        <end position="314"/>
    </location>
</feature>
<name>A0ABD2K4T6_HETSC</name>
<evidence type="ECO:0000256" key="2">
    <source>
        <dbReference type="ARBA" id="ARBA00022692"/>
    </source>
</evidence>
<evidence type="ECO:0000313" key="8">
    <source>
        <dbReference type="Proteomes" id="UP001620645"/>
    </source>
</evidence>
<protein>
    <submittedName>
        <fullName evidence="7">Uncharacterized protein</fullName>
    </submittedName>
</protein>
<reference evidence="7 8" key="1">
    <citation type="submission" date="2024-10" db="EMBL/GenBank/DDBJ databases">
        <authorList>
            <person name="Kim D."/>
        </authorList>
    </citation>
    <scope>NUCLEOTIDE SEQUENCE [LARGE SCALE GENOMIC DNA]</scope>
    <source>
        <strain evidence="7">Taebaek</strain>
    </source>
</reference>
<dbReference type="PANTHER" id="PTHR10924">
    <property type="entry name" value="MAJOR FACILITATOR SUPERFAMILY PROTEIN-RELATED"/>
    <property type="match status" value="1"/>
</dbReference>
<evidence type="ECO:0000256" key="4">
    <source>
        <dbReference type="ARBA" id="ARBA00023136"/>
    </source>
</evidence>
<sequence>MTHRHFLSVSPPSAHFGAVRLSVPCAIGVVRPRSASLRSTRSGVAAVSFLLRNGGGSFDEQGHCLLCSKKEAASKASAASLSPCHLTDPNKNPMSPSSISGDASAESNQNSAAEVSAQRYISYPQRWIVLSAVCLIALSNATQWISFAPLHAEMKILRAENKSVVDSCDVDFWSSQIFQMVGVLTGLIGMFVTDRFGILISAFSPESPPLFNDCISVPFCVPSEFGGLCSARQTVAAMSQSFFLCLSPKVAEHWFGEHQRALANSLSFIANPFGVALGSIAPVLFVSNVKSQIFFLNVSLFALAFAVSALTLCVTRARPPTPPSASSHCEHKPSFAKGLKILFSSRIFYIQTLTFGMAFALQWSFFVNADKYLSRLLYPDKLNGYLTSGSAVSGTFASILSGWVVDRTKKFNEFIKGAYIGIAIVGVALNLFLRHSYNSQLDTVILSVLLILLGFFSIPVFPISLELGVESTFPVEEATSSGLLVISGQLQLFLLTYGMQFLESKDWIYQTNANVNIQLSVDFWTLFAVLSAVYSCIFLWPRYHRLEYEQNAIFRHLLPRRFDQTAEGQTDSPLTTKTNGILLFPFALHKTAEINRRDDKEKKMDESAGGRNN</sequence>
<dbReference type="Pfam" id="PF07690">
    <property type="entry name" value="MFS_1"/>
    <property type="match status" value="1"/>
</dbReference>
<keyword evidence="2 6" id="KW-0812">Transmembrane</keyword>